<dbReference type="Proteomes" id="UP000041254">
    <property type="component" value="Unassembled WGS sequence"/>
</dbReference>
<dbReference type="EMBL" id="CDMY01000683">
    <property type="protein sequence ID" value="CEM29841.1"/>
    <property type="molecule type" value="Genomic_DNA"/>
</dbReference>
<dbReference type="PhylomeDB" id="A0A0G4GJ38"/>
<dbReference type="VEuPathDB" id="CryptoDB:Vbra_22321"/>
<reference evidence="1 2" key="1">
    <citation type="submission" date="2014-11" db="EMBL/GenBank/DDBJ databases">
        <authorList>
            <person name="Zhu J."/>
            <person name="Qi W."/>
            <person name="Song R."/>
        </authorList>
    </citation>
    <scope>NUCLEOTIDE SEQUENCE [LARGE SCALE GENOMIC DNA]</scope>
</reference>
<accession>A0A0G4GJ38</accession>
<keyword evidence="2" id="KW-1185">Reference proteome</keyword>
<organism evidence="1 2">
    <name type="scientific">Vitrella brassicaformis (strain CCMP3155)</name>
    <dbReference type="NCBI Taxonomy" id="1169540"/>
    <lineage>
        <taxon>Eukaryota</taxon>
        <taxon>Sar</taxon>
        <taxon>Alveolata</taxon>
        <taxon>Colpodellida</taxon>
        <taxon>Vitrellaceae</taxon>
        <taxon>Vitrella</taxon>
    </lineage>
</organism>
<name>A0A0G4GJ38_VITBC</name>
<sequence length="214" mass="24178">MDGDKILCRKTVWSSRPSLLISSSPVFPNSFDPADRPTQLDSEVHPTYTSMVAFVLFDWLRGLLVRGDDSTTRWIKNGWSFSPASFGHRRARELLAAPHSDASQWGPGVAVFEKSWAGRWRWQLVVLGSEVMGGANTAVIYFVDFRAGKGMFVKVYTTESVPHDRTRNAVMRVLGRQLGGKVWRMEHESRLDDSVASWDLLRGYRSRCILPSSL</sequence>
<dbReference type="InParanoid" id="A0A0G4GJ38"/>
<gene>
    <name evidence="1" type="ORF">Vbra_22321</name>
</gene>
<dbReference type="AlphaFoldDB" id="A0A0G4GJ38"/>
<proteinExistence type="predicted"/>
<evidence type="ECO:0000313" key="1">
    <source>
        <dbReference type="EMBL" id="CEM29841.1"/>
    </source>
</evidence>
<protein>
    <submittedName>
        <fullName evidence="1">Uncharacterized protein</fullName>
    </submittedName>
</protein>
<evidence type="ECO:0000313" key="2">
    <source>
        <dbReference type="Proteomes" id="UP000041254"/>
    </source>
</evidence>